<protein>
    <submittedName>
        <fullName evidence="1">Uncharacterized protein</fullName>
    </submittedName>
</protein>
<evidence type="ECO:0000313" key="2">
    <source>
        <dbReference type="Proteomes" id="UP001433508"/>
    </source>
</evidence>
<proteinExistence type="predicted"/>
<keyword evidence="2" id="KW-1185">Reference proteome</keyword>
<comment type="caution">
    <text evidence="1">The sequence shown here is derived from an EMBL/GenBank/DDBJ whole genome shotgun (WGS) entry which is preliminary data.</text>
</comment>
<organism evidence="1 2">
    <name type="scientific">Lipomyces kononenkoae</name>
    <name type="common">Yeast</name>
    <dbReference type="NCBI Taxonomy" id="34357"/>
    <lineage>
        <taxon>Eukaryota</taxon>
        <taxon>Fungi</taxon>
        <taxon>Dikarya</taxon>
        <taxon>Ascomycota</taxon>
        <taxon>Saccharomycotina</taxon>
        <taxon>Lipomycetes</taxon>
        <taxon>Lipomycetales</taxon>
        <taxon>Lipomycetaceae</taxon>
        <taxon>Lipomyces</taxon>
    </lineage>
</organism>
<reference evidence="2" key="1">
    <citation type="journal article" date="2024" name="Front. Bioeng. Biotechnol.">
        <title>Genome-scale model development and genomic sequencing of the oleaginous clade Lipomyces.</title>
        <authorList>
            <person name="Czajka J.J."/>
            <person name="Han Y."/>
            <person name="Kim J."/>
            <person name="Mondo S.J."/>
            <person name="Hofstad B.A."/>
            <person name="Robles A."/>
            <person name="Haridas S."/>
            <person name="Riley R."/>
            <person name="LaButti K."/>
            <person name="Pangilinan J."/>
            <person name="Andreopoulos W."/>
            <person name="Lipzen A."/>
            <person name="Yan J."/>
            <person name="Wang M."/>
            <person name="Ng V."/>
            <person name="Grigoriev I.V."/>
            <person name="Spatafora J.W."/>
            <person name="Magnuson J.K."/>
            <person name="Baker S.E."/>
            <person name="Pomraning K.R."/>
        </authorList>
    </citation>
    <scope>NUCLEOTIDE SEQUENCE [LARGE SCALE GENOMIC DNA]</scope>
    <source>
        <strain evidence="2">CBS 7786</strain>
    </source>
</reference>
<evidence type="ECO:0000313" key="1">
    <source>
        <dbReference type="EMBL" id="KAK9240552.1"/>
    </source>
</evidence>
<dbReference type="EMBL" id="MU971339">
    <property type="protein sequence ID" value="KAK9240552.1"/>
    <property type="molecule type" value="Genomic_DNA"/>
</dbReference>
<sequence>MEHSELLEIVRRPLSPDTVLEVPASQSQYDLVQETLENEDARYPQLWYDSDRSIAIITAAPSPLHSDMSGALPGSIFREVIRSKISSDIANGLSLVTERTSSRGTNSGRTKRAWDGVVLIYLEGTRRTLMISLEVGVSQSYSSLRASISWSICALEIPPIRYYASNEEIDRVVMEAEGAFRDQLIHHPYGPLESNGFIWFGRVQQSIVDSGQYVAQDISPNIRDVVLEDCIPTHILSSRVLQETPVNFSVVSGSKLAFRDPCSKPLF</sequence>
<gene>
    <name evidence="1" type="ORF">V1525DRAFT_423797</name>
</gene>
<dbReference type="Proteomes" id="UP001433508">
    <property type="component" value="Unassembled WGS sequence"/>
</dbReference>
<name>A0ACC3T9A7_LIPKO</name>
<accession>A0ACC3T9A7</accession>